<evidence type="ECO:0000313" key="2">
    <source>
        <dbReference type="Proteomes" id="UP000595140"/>
    </source>
</evidence>
<accession>A0A484MYT5</accession>
<sequence>MIYVIEDKDFRVSLDSLSFRSHPSRPSSRRHDSVPCESARLNAYFKEGPFVENGDLWSLCLLLSRG</sequence>
<proteinExistence type="predicted"/>
<name>A0A484MYT5_9ASTE</name>
<organism evidence="1 2">
    <name type="scientific">Cuscuta campestris</name>
    <dbReference type="NCBI Taxonomy" id="132261"/>
    <lineage>
        <taxon>Eukaryota</taxon>
        <taxon>Viridiplantae</taxon>
        <taxon>Streptophyta</taxon>
        <taxon>Embryophyta</taxon>
        <taxon>Tracheophyta</taxon>
        <taxon>Spermatophyta</taxon>
        <taxon>Magnoliopsida</taxon>
        <taxon>eudicotyledons</taxon>
        <taxon>Gunneridae</taxon>
        <taxon>Pentapetalae</taxon>
        <taxon>asterids</taxon>
        <taxon>lamiids</taxon>
        <taxon>Solanales</taxon>
        <taxon>Convolvulaceae</taxon>
        <taxon>Cuscuteae</taxon>
        <taxon>Cuscuta</taxon>
        <taxon>Cuscuta subgen. Grammica</taxon>
        <taxon>Cuscuta sect. Cleistogrammica</taxon>
    </lineage>
</organism>
<dbReference type="AlphaFoldDB" id="A0A484MYT5"/>
<keyword evidence="2" id="KW-1185">Reference proteome</keyword>
<reference evidence="1 2" key="1">
    <citation type="submission" date="2018-04" db="EMBL/GenBank/DDBJ databases">
        <authorList>
            <person name="Vogel A."/>
        </authorList>
    </citation>
    <scope>NUCLEOTIDE SEQUENCE [LARGE SCALE GENOMIC DNA]</scope>
</reference>
<evidence type="ECO:0000313" key="1">
    <source>
        <dbReference type="EMBL" id="VFQ93719.1"/>
    </source>
</evidence>
<dbReference type="EMBL" id="OOIL02005040">
    <property type="protein sequence ID" value="VFQ93719.1"/>
    <property type="molecule type" value="Genomic_DNA"/>
</dbReference>
<protein>
    <submittedName>
        <fullName evidence="1">Uncharacterized protein</fullName>
    </submittedName>
</protein>
<dbReference type="Proteomes" id="UP000595140">
    <property type="component" value="Unassembled WGS sequence"/>
</dbReference>
<gene>
    <name evidence="1" type="ORF">CCAM_LOCUS35495</name>
</gene>